<dbReference type="PROSITE" id="PS51186">
    <property type="entry name" value="GNAT"/>
    <property type="match status" value="1"/>
</dbReference>
<dbReference type="InterPro" id="IPR050832">
    <property type="entry name" value="Bact_Acetyltransf"/>
</dbReference>
<organism evidence="4 5">
    <name type="scientific">Thalassolituus hydrocarboniclasticus</name>
    <dbReference type="NCBI Taxonomy" id="2742796"/>
    <lineage>
        <taxon>Bacteria</taxon>
        <taxon>Pseudomonadati</taxon>
        <taxon>Pseudomonadota</taxon>
        <taxon>Gammaproteobacteria</taxon>
        <taxon>Oceanospirillales</taxon>
        <taxon>Oceanospirillaceae</taxon>
        <taxon>Thalassolituus</taxon>
    </lineage>
</organism>
<dbReference type="Proteomes" id="UP001065322">
    <property type="component" value="Chromosome"/>
</dbReference>
<dbReference type="PANTHER" id="PTHR43877">
    <property type="entry name" value="AMINOALKYLPHOSPHONATE N-ACETYLTRANSFERASE-RELATED-RELATED"/>
    <property type="match status" value="1"/>
</dbReference>
<dbReference type="RefSeq" id="WP_260998446.1">
    <property type="nucleotide sequence ID" value="NZ_CP054475.1"/>
</dbReference>
<name>A0ABY6A631_9GAMM</name>
<evidence type="ECO:0000256" key="1">
    <source>
        <dbReference type="ARBA" id="ARBA00022679"/>
    </source>
</evidence>
<reference evidence="5" key="1">
    <citation type="submission" date="2020-06" db="EMBL/GenBank/DDBJ databases">
        <title>Thalassolituus marinus alknpb1M-1, a hydrocarbon-degrading bacterium isolated from the deep-sea overlying water using an in-situ strategy from the South China Sea basin.</title>
        <authorList>
            <person name="Dong C."/>
            <person name="Chen Y."/>
            <person name="Shao Z."/>
        </authorList>
    </citation>
    <scope>NUCLEOTIDE SEQUENCE [LARGE SCALE GENOMIC DNA]</scope>
    <source>
        <strain evidence="5">alknpb1M-1</strain>
    </source>
</reference>
<keyword evidence="5" id="KW-1185">Reference proteome</keyword>
<evidence type="ECO:0000313" key="4">
    <source>
        <dbReference type="EMBL" id="UXD86491.1"/>
    </source>
</evidence>
<keyword evidence="1" id="KW-0808">Transferase</keyword>
<feature type="domain" description="N-acetyltransferase" evidence="3">
    <location>
        <begin position="1"/>
        <end position="157"/>
    </location>
</feature>
<accession>A0ABY6A631</accession>
<sequence>MYIDTASTSDISALCDLASLLNEQEGDFFGQRTQQVRRLGNLLLAKDHALVLCIRDQDDIIAMLTLNSLNPGNDEPAIMLLNEIVVLPAYRGQGAGSTLLQGAINHARQAGWKQIVVRLTDISPLTEQLLSRFGFSQTAVQGMVLNLNSNQTAQSVA</sequence>
<proteinExistence type="predicted"/>
<gene>
    <name evidence="4" type="ORF">HUF19_03090</name>
</gene>
<dbReference type="Pfam" id="PF00583">
    <property type="entry name" value="Acetyltransf_1"/>
    <property type="match status" value="1"/>
</dbReference>
<dbReference type="Gene3D" id="3.40.630.30">
    <property type="match status" value="1"/>
</dbReference>
<protein>
    <submittedName>
        <fullName evidence="4">GNAT family N-acetyltransferase</fullName>
    </submittedName>
</protein>
<dbReference type="InterPro" id="IPR016181">
    <property type="entry name" value="Acyl_CoA_acyltransferase"/>
</dbReference>
<evidence type="ECO:0000259" key="3">
    <source>
        <dbReference type="PROSITE" id="PS51186"/>
    </source>
</evidence>
<evidence type="ECO:0000313" key="5">
    <source>
        <dbReference type="Proteomes" id="UP001065322"/>
    </source>
</evidence>
<dbReference type="EMBL" id="CP054475">
    <property type="protein sequence ID" value="UXD86491.1"/>
    <property type="molecule type" value="Genomic_DNA"/>
</dbReference>
<dbReference type="CDD" id="cd04301">
    <property type="entry name" value="NAT_SF"/>
    <property type="match status" value="1"/>
</dbReference>
<keyword evidence="2" id="KW-0012">Acyltransferase</keyword>
<dbReference type="InterPro" id="IPR000182">
    <property type="entry name" value="GNAT_dom"/>
</dbReference>
<dbReference type="SUPFAM" id="SSF55729">
    <property type="entry name" value="Acyl-CoA N-acyltransferases (Nat)"/>
    <property type="match status" value="1"/>
</dbReference>
<evidence type="ECO:0000256" key="2">
    <source>
        <dbReference type="ARBA" id="ARBA00023315"/>
    </source>
</evidence>